<feature type="region of interest" description="Disordered" evidence="1">
    <location>
        <begin position="84"/>
        <end position="150"/>
    </location>
</feature>
<keyword evidence="3" id="KW-1185">Reference proteome</keyword>
<dbReference type="Proteomes" id="UP001218188">
    <property type="component" value="Unassembled WGS sequence"/>
</dbReference>
<comment type="caution">
    <text evidence="2">The sequence shown here is derived from an EMBL/GenBank/DDBJ whole genome shotgun (WGS) entry which is preliminary data.</text>
</comment>
<dbReference type="AlphaFoldDB" id="A0AAD6XBG3"/>
<gene>
    <name evidence="2" type="ORF">C8F04DRAFT_1295210</name>
</gene>
<evidence type="ECO:0000313" key="3">
    <source>
        <dbReference type="Proteomes" id="UP001218188"/>
    </source>
</evidence>
<evidence type="ECO:0000256" key="1">
    <source>
        <dbReference type="SAM" id="MobiDB-lite"/>
    </source>
</evidence>
<accession>A0AAD6XBG3</accession>
<dbReference type="EMBL" id="JARJCM010000013">
    <property type="protein sequence ID" value="KAJ7042275.1"/>
    <property type="molecule type" value="Genomic_DNA"/>
</dbReference>
<protein>
    <submittedName>
        <fullName evidence="2">Uncharacterized protein</fullName>
    </submittedName>
</protein>
<proteinExistence type="predicted"/>
<reference evidence="2" key="1">
    <citation type="submission" date="2023-03" db="EMBL/GenBank/DDBJ databases">
        <title>Massive genome expansion in bonnet fungi (Mycena s.s.) driven by repeated elements and novel gene families across ecological guilds.</title>
        <authorList>
            <consortium name="Lawrence Berkeley National Laboratory"/>
            <person name="Harder C.B."/>
            <person name="Miyauchi S."/>
            <person name="Viragh M."/>
            <person name="Kuo A."/>
            <person name="Thoen E."/>
            <person name="Andreopoulos B."/>
            <person name="Lu D."/>
            <person name="Skrede I."/>
            <person name="Drula E."/>
            <person name="Henrissat B."/>
            <person name="Morin E."/>
            <person name="Kohler A."/>
            <person name="Barry K."/>
            <person name="LaButti K."/>
            <person name="Morin E."/>
            <person name="Salamov A."/>
            <person name="Lipzen A."/>
            <person name="Mereny Z."/>
            <person name="Hegedus B."/>
            <person name="Baldrian P."/>
            <person name="Stursova M."/>
            <person name="Weitz H."/>
            <person name="Taylor A."/>
            <person name="Grigoriev I.V."/>
            <person name="Nagy L.G."/>
            <person name="Martin F."/>
            <person name="Kauserud H."/>
        </authorList>
    </citation>
    <scope>NUCLEOTIDE SEQUENCE</scope>
    <source>
        <strain evidence="2">CBHHK200</strain>
    </source>
</reference>
<evidence type="ECO:0000313" key="2">
    <source>
        <dbReference type="EMBL" id="KAJ7042275.1"/>
    </source>
</evidence>
<name>A0AAD6XBG3_9AGAR</name>
<organism evidence="2 3">
    <name type="scientific">Mycena alexandri</name>
    <dbReference type="NCBI Taxonomy" id="1745969"/>
    <lineage>
        <taxon>Eukaryota</taxon>
        <taxon>Fungi</taxon>
        <taxon>Dikarya</taxon>
        <taxon>Basidiomycota</taxon>
        <taxon>Agaricomycotina</taxon>
        <taxon>Agaricomycetes</taxon>
        <taxon>Agaricomycetidae</taxon>
        <taxon>Agaricales</taxon>
        <taxon>Marasmiineae</taxon>
        <taxon>Mycenaceae</taxon>
        <taxon>Mycena</taxon>
    </lineage>
</organism>
<sequence>MRDCRRAYNQALSAAKEAEWKHFILQLERTSVYNVLDRLRLRPRSVFPSLVDPRSGEVVVDHLERGRVLGRAWFGEKAEELGCGGAGEEDVGSAGVALESGSGGVGEEDEGSAGVAPGMNGEDGGRSAGAAPGTSAETPGSGGQVTDEEWERGRAEMRREMVDRLVVVEERALEAVTDEEVETAVFECGPWKAPDAHGVQMGFIHRGWPVVGGWVRHVFKSSIALGLSPNRLKASDALPTLKPAKKDKTHPNHTGRWNITEKPWRSLWSGWLRGG</sequence>